<protein>
    <recommendedName>
        <fullName evidence="4">ABC transporter substrate-binding protein</fullName>
    </recommendedName>
</protein>
<dbReference type="Pfam" id="PF04392">
    <property type="entry name" value="ABC_sub_bind"/>
    <property type="match status" value="1"/>
</dbReference>
<dbReference type="InterPro" id="IPR028082">
    <property type="entry name" value="Peripla_BP_I"/>
</dbReference>
<dbReference type="InterPro" id="IPR007487">
    <property type="entry name" value="ABC_transpt-TYRBP-like"/>
</dbReference>
<keyword evidence="1" id="KW-0472">Membrane</keyword>
<dbReference type="AlphaFoldDB" id="A0A1L8CSF9"/>
<dbReference type="OrthoDB" id="9776955at2"/>
<evidence type="ECO:0000313" key="3">
    <source>
        <dbReference type="Proteomes" id="UP000187485"/>
    </source>
</evidence>
<gene>
    <name evidence="2" type="ORF">cpu_03850</name>
</gene>
<dbReference type="RefSeq" id="WP_075858315.1">
    <property type="nucleotide sequence ID" value="NZ_BDJK01000006.1"/>
</dbReference>
<sequence>MTRLKNSLKGKKRGWFRKYDGAFGTALFCFYVIYAIIKAKAVIIKEGVDKMVKKITFLGLIIGIIFIAGCEVGAQPEKAKWTVGILAASSIKAEKIVGLKQGLADLGIIEGKDVNYIILNAEGEREQLLPLARKLVHEKPDVLVATGGVEADALKRAAKNQDTPIVFIGAASSVEGGLVKSFIEPGGQITGVDNYHAELAGKRLELLKKLLPPVNKVIVLYDPKVPPGYTSLKIVKDTAKDLGIEIKTIAVSSRAEFKTKLNQQSLKGFDAILPLSSFLLETLTQDLLKLSLQYKIPVMGIFEQEADRGYFAAYGVSMYNQGYQGARIVAKVLHGQQPEQIPVETPDNLELVVNLRTAKKLGLKLNATGLSFAKTVIK</sequence>
<name>A0A1L8CSF9_9THEO</name>
<evidence type="ECO:0000256" key="1">
    <source>
        <dbReference type="SAM" id="Phobius"/>
    </source>
</evidence>
<keyword evidence="3" id="KW-1185">Reference proteome</keyword>
<feature type="transmembrane region" description="Helical" evidence="1">
    <location>
        <begin position="21"/>
        <end position="43"/>
    </location>
</feature>
<dbReference type="CDD" id="cd06325">
    <property type="entry name" value="PBP1_ABC_unchar_transporter"/>
    <property type="match status" value="1"/>
</dbReference>
<evidence type="ECO:0008006" key="4">
    <source>
        <dbReference type="Google" id="ProtNLM"/>
    </source>
</evidence>
<dbReference type="STRING" id="870242.cpu_03850"/>
<dbReference type="Gene3D" id="3.40.50.2300">
    <property type="match status" value="2"/>
</dbReference>
<dbReference type="EMBL" id="BDJK01000006">
    <property type="protein sequence ID" value="GAV21875.1"/>
    <property type="molecule type" value="Genomic_DNA"/>
</dbReference>
<evidence type="ECO:0000313" key="2">
    <source>
        <dbReference type="EMBL" id="GAV21875.1"/>
    </source>
</evidence>
<proteinExistence type="predicted"/>
<dbReference type="SUPFAM" id="SSF53822">
    <property type="entry name" value="Periplasmic binding protein-like I"/>
    <property type="match status" value="1"/>
</dbReference>
<dbReference type="PANTHER" id="PTHR35271">
    <property type="entry name" value="ABC TRANSPORTER, SUBSTRATE-BINDING LIPOPROTEIN-RELATED"/>
    <property type="match status" value="1"/>
</dbReference>
<accession>A0A1L8CSF9</accession>
<keyword evidence="1" id="KW-1133">Transmembrane helix</keyword>
<organism evidence="2 3">
    <name type="scientific">Carboxydothermus pertinax</name>
    <dbReference type="NCBI Taxonomy" id="870242"/>
    <lineage>
        <taxon>Bacteria</taxon>
        <taxon>Bacillati</taxon>
        <taxon>Bacillota</taxon>
        <taxon>Clostridia</taxon>
        <taxon>Thermoanaerobacterales</taxon>
        <taxon>Thermoanaerobacteraceae</taxon>
        <taxon>Carboxydothermus</taxon>
    </lineage>
</organism>
<feature type="transmembrane region" description="Helical" evidence="1">
    <location>
        <begin position="55"/>
        <end position="74"/>
    </location>
</feature>
<dbReference type="PANTHER" id="PTHR35271:SF1">
    <property type="entry name" value="ABC TRANSPORTER, SUBSTRATE-BINDING LIPOPROTEIN"/>
    <property type="match status" value="1"/>
</dbReference>
<comment type="caution">
    <text evidence="2">The sequence shown here is derived from an EMBL/GenBank/DDBJ whole genome shotgun (WGS) entry which is preliminary data.</text>
</comment>
<keyword evidence="1" id="KW-0812">Transmembrane</keyword>
<reference evidence="3" key="1">
    <citation type="submission" date="2016-12" db="EMBL/GenBank/DDBJ databases">
        <title>Draft Genome Sequences od Carboxydothermus pertinax and islandicus, Hydrogenogenic Carboxydotrophic Bacteria.</title>
        <authorList>
            <person name="Fukuyama Y."/>
            <person name="Ohmae K."/>
            <person name="Yoneda Y."/>
            <person name="Yoshida T."/>
            <person name="Sako Y."/>
        </authorList>
    </citation>
    <scope>NUCLEOTIDE SEQUENCE [LARGE SCALE GENOMIC DNA]</scope>
    <source>
        <strain evidence="3">Ug1</strain>
    </source>
</reference>
<dbReference type="Proteomes" id="UP000187485">
    <property type="component" value="Unassembled WGS sequence"/>
</dbReference>